<dbReference type="Pfam" id="PF13181">
    <property type="entry name" value="TPR_8"/>
    <property type="match status" value="1"/>
</dbReference>
<keyword evidence="5" id="KW-0067">ATP-binding</keyword>
<dbReference type="Gene3D" id="3.30.200.20">
    <property type="entry name" value="Phosphorylase Kinase, domain 1"/>
    <property type="match status" value="1"/>
</dbReference>
<keyword evidence="2" id="KW-0808">Transferase</keyword>
<dbReference type="PROSITE" id="PS50293">
    <property type="entry name" value="TPR_REGION"/>
    <property type="match status" value="1"/>
</dbReference>
<feature type="domain" description="Protein kinase" evidence="7">
    <location>
        <begin position="57"/>
        <end position="314"/>
    </location>
</feature>
<comment type="caution">
    <text evidence="8">The sequence shown here is derived from an EMBL/GenBank/DDBJ whole genome shotgun (WGS) entry which is preliminary data.</text>
</comment>
<dbReference type="SUPFAM" id="SSF56112">
    <property type="entry name" value="Protein kinase-like (PK-like)"/>
    <property type="match status" value="1"/>
</dbReference>
<dbReference type="PROSITE" id="PS00107">
    <property type="entry name" value="PROTEIN_KINASE_ATP"/>
    <property type="match status" value="1"/>
</dbReference>
<dbReference type="Pfam" id="PF00069">
    <property type="entry name" value="Pkinase"/>
    <property type="match status" value="1"/>
</dbReference>
<name>A0A0F9RYA0_9ZZZZ</name>
<keyword evidence="6" id="KW-1133">Transmembrane helix</keyword>
<dbReference type="PROSITE" id="PS00108">
    <property type="entry name" value="PROTEIN_KINASE_ST"/>
    <property type="match status" value="1"/>
</dbReference>
<dbReference type="GO" id="GO:0005524">
    <property type="term" value="F:ATP binding"/>
    <property type="evidence" value="ECO:0007669"/>
    <property type="project" value="UniProtKB-KW"/>
</dbReference>
<feature type="transmembrane region" description="Helical" evidence="6">
    <location>
        <begin position="347"/>
        <end position="368"/>
    </location>
</feature>
<evidence type="ECO:0000259" key="7">
    <source>
        <dbReference type="PROSITE" id="PS50011"/>
    </source>
</evidence>
<evidence type="ECO:0000256" key="3">
    <source>
        <dbReference type="ARBA" id="ARBA00022741"/>
    </source>
</evidence>
<proteinExistence type="predicted"/>
<evidence type="ECO:0000256" key="6">
    <source>
        <dbReference type="SAM" id="Phobius"/>
    </source>
</evidence>
<dbReference type="PROSITE" id="PS50011">
    <property type="entry name" value="PROTEIN_KINASE_DOM"/>
    <property type="match status" value="1"/>
</dbReference>
<evidence type="ECO:0000256" key="1">
    <source>
        <dbReference type="ARBA" id="ARBA00022527"/>
    </source>
</evidence>
<reference evidence="8" key="1">
    <citation type="journal article" date="2015" name="Nature">
        <title>Complex archaea that bridge the gap between prokaryotes and eukaryotes.</title>
        <authorList>
            <person name="Spang A."/>
            <person name="Saw J.H."/>
            <person name="Jorgensen S.L."/>
            <person name="Zaremba-Niedzwiedzka K."/>
            <person name="Martijn J."/>
            <person name="Lind A.E."/>
            <person name="van Eijk R."/>
            <person name="Schleper C."/>
            <person name="Guy L."/>
            <person name="Ettema T.J."/>
        </authorList>
    </citation>
    <scope>NUCLEOTIDE SEQUENCE</scope>
</reference>
<evidence type="ECO:0000256" key="5">
    <source>
        <dbReference type="ARBA" id="ARBA00022840"/>
    </source>
</evidence>
<dbReference type="EMBL" id="LAZR01002449">
    <property type="protein sequence ID" value="KKN29906.1"/>
    <property type="molecule type" value="Genomic_DNA"/>
</dbReference>
<protein>
    <recommendedName>
        <fullName evidence="7">Protein kinase domain-containing protein</fullName>
    </recommendedName>
</protein>
<dbReference type="InterPro" id="IPR011009">
    <property type="entry name" value="Kinase-like_dom_sf"/>
</dbReference>
<keyword evidence="6" id="KW-0472">Membrane</keyword>
<dbReference type="Gene3D" id="3.40.50.10070">
    <property type="entry name" value="TolB, N-terminal domain"/>
    <property type="match status" value="1"/>
</dbReference>
<keyword evidence="3" id="KW-0547">Nucleotide-binding</keyword>
<dbReference type="GO" id="GO:0004674">
    <property type="term" value="F:protein serine/threonine kinase activity"/>
    <property type="evidence" value="ECO:0007669"/>
    <property type="project" value="UniProtKB-KW"/>
</dbReference>
<dbReference type="FunFam" id="1.10.510.10:FF:000021">
    <property type="entry name" value="Serine/threonine protein kinase"/>
    <property type="match status" value="1"/>
</dbReference>
<sequence length="888" mass="100373">MANKCPKCDTDNPADTKFCGECAAPLPSSEAISVSPTETLETPKEELTTGSVFAGRYQIIEVLGKGGMGKVYRALDKKLNEEVALKLVKPEIASDKKTLERFSNELKIARKIVHKNVGRMYELMEEKGTHFITMEYVPGEDLKSFIKRAGPLSAGKTTFIARQVCEGLAEAHELGVVHRDLKPQNIMIDKEGNSRIMDFGIARSLNAKGITDAGVMIGTPEYMSPEQVDAKETDQRSDIYSLGVILYEMVTGRAPFEGDTPLSVAVKQKTEMPEDPRKLNSQIPVDLSNVILRCLKKDKEKRYQSTGELRSELINIEKGIPTTERVVPGRKSTTSREITVTIGLKKLLVPTLVVVAVIIAAVVIWQFLPQKEAVPVPSAKPSIAVLPFVDLSPQKDQEYFCDGMTDEIIAKLSRFEGWKVIPRTSMMRYKSTDKDIKEIGQELDVITILEGSIRKEKDDIRVNAKLIRVEDSNHLWSETYEKKLESVFAIQGDVAEKIADALKVELSPEAKEQLAKKPTENLNAYDYYLKGRGFYYHYRRQDNENAIELFKKALELDPNYALAYAGLGDAYAQRTFRFGFPRSWLDSAIEVSEKAISIDPNSAEAYKALGLAYEYKGWYQKALEADRKAVELNPNYKAAVGNIGWVNWLIGEYVEAMKWFKKDLALDPTDAFSHYSIGDCYFGLDEYVKAEQWFRKSLDLQPDLVFAHQELSALFLAEGKYQKAIQSAQKILSADPNEFIGLIASGDAELYSGHYDRAKQYFGKAMAIDATRGDLLTRMGYVLWKTSQRDEAQKMFSQSLKIAQEAIEQGSEFFWIPYHVAAIHAIQGNKEEALKWMKKAIKAGFRQVRLCQRDPILENLHQDERFKQMMVQLKEIVDEMRKLVEETE</sequence>
<dbReference type="AlphaFoldDB" id="A0A0F9RYA0"/>
<dbReference type="Gene3D" id="1.10.510.10">
    <property type="entry name" value="Transferase(Phosphotransferase) domain 1"/>
    <property type="match status" value="1"/>
</dbReference>
<keyword evidence="4" id="KW-0418">Kinase</keyword>
<dbReference type="InterPro" id="IPR008271">
    <property type="entry name" value="Ser/Thr_kinase_AS"/>
</dbReference>
<dbReference type="SMART" id="SM00028">
    <property type="entry name" value="TPR"/>
    <property type="match status" value="7"/>
</dbReference>
<dbReference type="PROSITE" id="PS50005">
    <property type="entry name" value="TPR"/>
    <property type="match status" value="5"/>
</dbReference>
<dbReference type="SMART" id="SM00220">
    <property type="entry name" value="S_TKc"/>
    <property type="match status" value="1"/>
</dbReference>
<dbReference type="Gene3D" id="1.25.40.10">
    <property type="entry name" value="Tetratricopeptide repeat domain"/>
    <property type="match status" value="3"/>
</dbReference>
<accession>A0A0F9RYA0</accession>
<evidence type="ECO:0000256" key="2">
    <source>
        <dbReference type="ARBA" id="ARBA00022679"/>
    </source>
</evidence>
<dbReference type="InterPro" id="IPR000719">
    <property type="entry name" value="Prot_kinase_dom"/>
</dbReference>
<dbReference type="CDD" id="cd14014">
    <property type="entry name" value="STKc_PknB_like"/>
    <property type="match status" value="1"/>
</dbReference>
<dbReference type="Pfam" id="PF13414">
    <property type="entry name" value="TPR_11"/>
    <property type="match status" value="1"/>
</dbReference>
<keyword evidence="6" id="KW-0812">Transmembrane</keyword>
<keyword evidence="1" id="KW-0723">Serine/threonine-protein kinase</keyword>
<gene>
    <name evidence="8" type="ORF">LCGC14_0839300</name>
</gene>
<dbReference type="SUPFAM" id="SSF48452">
    <property type="entry name" value="TPR-like"/>
    <property type="match status" value="1"/>
</dbReference>
<dbReference type="Pfam" id="PF13431">
    <property type="entry name" value="TPR_17"/>
    <property type="match status" value="1"/>
</dbReference>
<dbReference type="InterPro" id="IPR019734">
    <property type="entry name" value="TPR_rpt"/>
</dbReference>
<dbReference type="InterPro" id="IPR017441">
    <property type="entry name" value="Protein_kinase_ATP_BS"/>
</dbReference>
<organism evidence="8">
    <name type="scientific">marine sediment metagenome</name>
    <dbReference type="NCBI Taxonomy" id="412755"/>
    <lineage>
        <taxon>unclassified sequences</taxon>
        <taxon>metagenomes</taxon>
        <taxon>ecological metagenomes</taxon>
    </lineage>
</organism>
<dbReference type="NCBIfam" id="NF047558">
    <property type="entry name" value="TPR_END_plus"/>
    <property type="match status" value="1"/>
</dbReference>
<dbReference type="InterPro" id="IPR011990">
    <property type="entry name" value="TPR-like_helical_dom_sf"/>
</dbReference>
<dbReference type="PANTHER" id="PTHR43289:SF30">
    <property type="entry name" value="NON-SPECIFIC SERINE_THREONINE PROTEIN KINASE"/>
    <property type="match status" value="1"/>
</dbReference>
<evidence type="ECO:0000256" key="4">
    <source>
        <dbReference type="ARBA" id="ARBA00022777"/>
    </source>
</evidence>
<dbReference type="PANTHER" id="PTHR43289">
    <property type="entry name" value="MITOGEN-ACTIVATED PROTEIN KINASE KINASE KINASE 20-RELATED"/>
    <property type="match status" value="1"/>
</dbReference>
<evidence type="ECO:0000313" key="8">
    <source>
        <dbReference type="EMBL" id="KKN29906.1"/>
    </source>
</evidence>